<evidence type="ECO:0000259" key="2">
    <source>
        <dbReference type="Pfam" id="PF01548"/>
    </source>
</evidence>
<sequence length="412" mass="46061">MRRVIGIDIHRTFGEVVIWERGVLRHAGRVDMTRTGLEGLGKALLTTDEVVIEATGNCMAVSRVLSPFVARVVIANPLQVKAIAHAHVKTDKVDAGTLASLYAAGFLPEIWTPDPQTERLRRLTARRYQVVRHRTRIKNEVHAILHAHLIPRCPHADLFNGRGRAWLSRQPVPEDERAAIERHVRELDRLQEDLKDLDREIASGSLEDPAVRRLLTITGVNVAVATGLVAAIGDIGRFKNPQKLVSYFGLNPRVRQSGLGAAHHGRISKAGRSHARAMLVEAAWAAAKAPGPLHAFFVRIRAKRGHQIAAVALARKLTVLCWHLLTKDEDYRWARPALVASKTRAMELQAGLPQKKGNRRGPAYAYNVKDLRDQERQLAQQAERDYERFVERWRTRGPTSGVRGRLKPAGLE</sequence>
<reference evidence="4 5" key="1">
    <citation type="submission" date="2013-02" db="EMBL/GenBank/DDBJ databases">
        <authorList>
            <person name="Fiebig A."/>
            <person name="Goeker M."/>
            <person name="Klenk H.-P.P."/>
        </authorList>
    </citation>
    <scope>NUCLEOTIDE SEQUENCE [LARGE SCALE GENOMIC DNA]</scope>
    <source>
        <strain evidence="4 5">DSM 19309</strain>
    </source>
</reference>
<dbReference type="AlphaFoldDB" id="A0A017HB01"/>
<keyword evidence="1" id="KW-0175">Coiled coil</keyword>
<dbReference type="Proteomes" id="UP000019666">
    <property type="component" value="Unassembled WGS sequence"/>
</dbReference>
<feature type="coiled-coil region" evidence="1">
    <location>
        <begin position="180"/>
        <end position="207"/>
    </location>
</feature>
<feature type="domain" description="Transposase IS116/IS110/IS902 C-terminal" evidence="3">
    <location>
        <begin position="212"/>
        <end position="293"/>
    </location>
</feature>
<dbReference type="Pfam" id="PF02371">
    <property type="entry name" value="Transposase_20"/>
    <property type="match status" value="1"/>
</dbReference>
<dbReference type="PANTHER" id="PTHR33055:SF13">
    <property type="entry name" value="TRANSPOSASE"/>
    <property type="match status" value="1"/>
</dbReference>
<keyword evidence="5" id="KW-1185">Reference proteome</keyword>
<dbReference type="HOGENOM" id="CLU_036902_1_0_5"/>
<proteinExistence type="predicted"/>
<dbReference type="OrthoDB" id="8261795at2"/>
<protein>
    <submittedName>
        <fullName evidence="4">Mobile element protein</fullName>
    </submittedName>
</protein>
<comment type="caution">
    <text evidence="4">The sequence shown here is derived from an EMBL/GenBank/DDBJ whole genome shotgun (WGS) entry which is preliminary data.</text>
</comment>
<dbReference type="GO" id="GO:0004803">
    <property type="term" value="F:transposase activity"/>
    <property type="evidence" value="ECO:0007669"/>
    <property type="project" value="InterPro"/>
</dbReference>
<dbReference type="GO" id="GO:0006313">
    <property type="term" value="P:DNA transposition"/>
    <property type="evidence" value="ECO:0007669"/>
    <property type="project" value="InterPro"/>
</dbReference>
<gene>
    <name evidence="4" type="ORF">Rumeso_04927</name>
</gene>
<dbReference type="InterPro" id="IPR002525">
    <property type="entry name" value="Transp_IS110-like_N"/>
</dbReference>
<dbReference type="EMBL" id="AOSK01000136">
    <property type="protein sequence ID" value="EYD71526.1"/>
    <property type="molecule type" value="Genomic_DNA"/>
</dbReference>
<accession>A0A017HB01</accession>
<dbReference type="NCBIfam" id="NF033542">
    <property type="entry name" value="transpos_IS110"/>
    <property type="match status" value="1"/>
</dbReference>
<dbReference type="GO" id="GO:0003677">
    <property type="term" value="F:DNA binding"/>
    <property type="evidence" value="ECO:0007669"/>
    <property type="project" value="InterPro"/>
</dbReference>
<organism evidence="4 5">
    <name type="scientific">Rubellimicrobium mesophilum DSM 19309</name>
    <dbReference type="NCBI Taxonomy" id="442562"/>
    <lineage>
        <taxon>Bacteria</taxon>
        <taxon>Pseudomonadati</taxon>
        <taxon>Pseudomonadota</taxon>
        <taxon>Alphaproteobacteria</taxon>
        <taxon>Rhodobacterales</taxon>
        <taxon>Roseobacteraceae</taxon>
        <taxon>Rubellimicrobium</taxon>
    </lineage>
</organism>
<evidence type="ECO:0000259" key="3">
    <source>
        <dbReference type="Pfam" id="PF02371"/>
    </source>
</evidence>
<evidence type="ECO:0000256" key="1">
    <source>
        <dbReference type="SAM" id="Coils"/>
    </source>
</evidence>
<dbReference type="PATRIC" id="fig|442562.3.peg.4849"/>
<feature type="domain" description="Transposase IS110-like N-terminal" evidence="2">
    <location>
        <begin position="5"/>
        <end position="147"/>
    </location>
</feature>
<dbReference type="Pfam" id="PF01548">
    <property type="entry name" value="DEDD_Tnp_IS110"/>
    <property type="match status" value="1"/>
</dbReference>
<name>A0A017HB01_9RHOB</name>
<evidence type="ECO:0000313" key="4">
    <source>
        <dbReference type="EMBL" id="EYD71526.1"/>
    </source>
</evidence>
<dbReference type="PANTHER" id="PTHR33055">
    <property type="entry name" value="TRANSPOSASE FOR INSERTION SEQUENCE ELEMENT IS1111A"/>
    <property type="match status" value="1"/>
</dbReference>
<dbReference type="InterPro" id="IPR003346">
    <property type="entry name" value="Transposase_20"/>
</dbReference>
<dbReference type="STRING" id="442562.Rumeso_04927"/>
<dbReference type="InterPro" id="IPR047650">
    <property type="entry name" value="Transpos_IS110"/>
</dbReference>
<evidence type="ECO:0000313" key="5">
    <source>
        <dbReference type="Proteomes" id="UP000019666"/>
    </source>
</evidence>